<proteinExistence type="predicted"/>
<dbReference type="RefSeq" id="WP_096057672.1">
    <property type="nucleotide sequence ID" value="NZ_CP023344.1"/>
</dbReference>
<dbReference type="AlphaFoldDB" id="A0A290QBZ3"/>
<dbReference type="EMBL" id="CP023344">
    <property type="protein sequence ID" value="ATC66044.1"/>
    <property type="molecule type" value="Genomic_DNA"/>
</dbReference>
<evidence type="ECO:0000313" key="1">
    <source>
        <dbReference type="EMBL" id="ATC66044.1"/>
    </source>
</evidence>
<dbReference type="OrthoDB" id="193278at2"/>
<protein>
    <submittedName>
        <fullName evidence="1">Uncharacterized protein</fullName>
    </submittedName>
</protein>
<name>A0A290QBZ3_9BACT</name>
<accession>A0A290QBZ3</accession>
<sequence>MPSPARDDLRRLHFINSLFASVTGQDLYLANQIKEAIAFSLTELETQTAEHPEFAAKYDAAFTAAAARLLGQFFGTQPNHGFYHWDAASSQISATPLFARDELMRGLKHLAPFPQSTLLVTNLRPALLPPDRRETPKRLREYEDTLAFLRDLAAARTTPSANLNLLFL</sequence>
<evidence type="ECO:0000313" key="2">
    <source>
        <dbReference type="Proteomes" id="UP000217265"/>
    </source>
</evidence>
<reference evidence="1 2" key="1">
    <citation type="submission" date="2017-09" db="EMBL/GenBank/DDBJ databases">
        <title>Complete genome sequence of Verrucomicrobial strain HZ-65, isolated from freshwater.</title>
        <authorList>
            <person name="Choi A."/>
        </authorList>
    </citation>
    <scope>NUCLEOTIDE SEQUENCE [LARGE SCALE GENOMIC DNA]</scope>
    <source>
        <strain evidence="1 2">HZ-65</strain>
    </source>
</reference>
<dbReference type="KEGG" id="vbh:CMV30_07515"/>
<keyword evidence="2" id="KW-1185">Reference proteome</keyword>
<organism evidence="1 2">
    <name type="scientific">Nibricoccus aquaticus</name>
    <dbReference type="NCBI Taxonomy" id="2576891"/>
    <lineage>
        <taxon>Bacteria</taxon>
        <taxon>Pseudomonadati</taxon>
        <taxon>Verrucomicrobiota</taxon>
        <taxon>Opitutia</taxon>
        <taxon>Opitutales</taxon>
        <taxon>Opitutaceae</taxon>
        <taxon>Nibricoccus</taxon>
    </lineage>
</organism>
<gene>
    <name evidence="1" type="ORF">CMV30_07515</name>
</gene>
<dbReference type="Proteomes" id="UP000217265">
    <property type="component" value="Chromosome"/>
</dbReference>